<protein>
    <submittedName>
        <fullName evidence="1">Uncharacterized protein</fullName>
    </submittedName>
</protein>
<accession>A0A3L6QFK4</accession>
<dbReference type="AlphaFoldDB" id="A0A3L6QFK4"/>
<dbReference type="Proteomes" id="UP000275267">
    <property type="component" value="Unassembled WGS sequence"/>
</dbReference>
<evidence type="ECO:0000313" key="2">
    <source>
        <dbReference type="Proteomes" id="UP000275267"/>
    </source>
</evidence>
<comment type="caution">
    <text evidence="1">The sequence shown here is derived from an EMBL/GenBank/DDBJ whole genome shotgun (WGS) entry which is preliminary data.</text>
</comment>
<reference evidence="2" key="1">
    <citation type="journal article" date="2019" name="Nat. Commun.">
        <title>The genome of broomcorn millet.</title>
        <authorList>
            <person name="Zou C."/>
            <person name="Miki D."/>
            <person name="Li D."/>
            <person name="Tang Q."/>
            <person name="Xiao L."/>
            <person name="Rajput S."/>
            <person name="Deng P."/>
            <person name="Jia W."/>
            <person name="Huang R."/>
            <person name="Zhang M."/>
            <person name="Sun Y."/>
            <person name="Hu J."/>
            <person name="Fu X."/>
            <person name="Schnable P.S."/>
            <person name="Li F."/>
            <person name="Zhang H."/>
            <person name="Feng B."/>
            <person name="Zhu X."/>
            <person name="Liu R."/>
            <person name="Schnable J.C."/>
            <person name="Zhu J.-K."/>
            <person name="Zhang H."/>
        </authorList>
    </citation>
    <scope>NUCLEOTIDE SEQUENCE [LARGE SCALE GENOMIC DNA]</scope>
</reference>
<sequence length="161" mass="17836">MSTYWTSGKRPSQDGYVIIYNGTINDAVHGGPNNDCGNIYSGTICDAIYNGRIDYYFGTIYGGTIHDAVHDGRNDYYFATIYGWDNLRRRRPQWRGCLTFNCTEPASQLCAPCRSVDCCCLGVRRHVLGAMEETGEGGIGPLFAMSLSIRFGTKDESQSQA</sequence>
<proteinExistence type="predicted"/>
<organism evidence="1 2">
    <name type="scientific">Panicum miliaceum</name>
    <name type="common">Proso millet</name>
    <name type="synonym">Broomcorn millet</name>
    <dbReference type="NCBI Taxonomy" id="4540"/>
    <lineage>
        <taxon>Eukaryota</taxon>
        <taxon>Viridiplantae</taxon>
        <taxon>Streptophyta</taxon>
        <taxon>Embryophyta</taxon>
        <taxon>Tracheophyta</taxon>
        <taxon>Spermatophyta</taxon>
        <taxon>Magnoliopsida</taxon>
        <taxon>Liliopsida</taxon>
        <taxon>Poales</taxon>
        <taxon>Poaceae</taxon>
        <taxon>PACMAD clade</taxon>
        <taxon>Panicoideae</taxon>
        <taxon>Panicodae</taxon>
        <taxon>Paniceae</taxon>
        <taxon>Panicinae</taxon>
        <taxon>Panicum</taxon>
        <taxon>Panicum sect. Panicum</taxon>
    </lineage>
</organism>
<name>A0A3L6QFK4_PANMI</name>
<keyword evidence="2" id="KW-1185">Reference proteome</keyword>
<gene>
    <name evidence="1" type="ORF">C2845_PM12G07340</name>
</gene>
<dbReference type="EMBL" id="PQIB02000012">
    <property type="protein sequence ID" value="RLM79498.1"/>
    <property type="molecule type" value="Genomic_DNA"/>
</dbReference>
<evidence type="ECO:0000313" key="1">
    <source>
        <dbReference type="EMBL" id="RLM79498.1"/>
    </source>
</evidence>